<dbReference type="InterPro" id="IPR058627">
    <property type="entry name" value="MdtA-like_C"/>
</dbReference>
<feature type="domain" description="CusB-like beta-barrel" evidence="8">
    <location>
        <begin position="224"/>
        <end position="296"/>
    </location>
</feature>
<keyword evidence="3" id="KW-0813">Transport</keyword>
<dbReference type="InterPro" id="IPR030190">
    <property type="entry name" value="MacA_alpha-hairpin_sf"/>
</dbReference>
<comment type="caution">
    <text evidence="10">The sequence shown here is derived from an EMBL/GenBank/DDBJ whole genome shotgun (WGS) entry which is preliminary data.</text>
</comment>
<dbReference type="GO" id="GO:0015562">
    <property type="term" value="F:efflux transmembrane transporter activity"/>
    <property type="evidence" value="ECO:0007669"/>
    <property type="project" value="TreeGrafter"/>
</dbReference>
<dbReference type="AlphaFoldDB" id="A0A9D7DZV5"/>
<reference evidence="10" key="1">
    <citation type="submission" date="2020-10" db="EMBL/GenBank/DDBJ databases">
        <title>Connecting structure to function with the recovery of over 1000 high-quality activated sludge metagenome-assembled genomes encoding full-length rRNA genes using long-read sequencing.</title>
        <authorList>
            <person name="Singleton C.M."/>
            <person name="Petriglieri F."/>
            <person name="Kristensen J.M."/>
            <person name="Kirkegaard R.H."/>
            <person name="Michaelsen T.Y."/>
            <person name="Andersen M.H."/>
            <person name="Karst S.M."/>
            <person name="Dueholm M.S."/>
            <person name="Nielsen P.H."/>
            <person name="Albertsen M."/>
        </authorList>
    </citation>
    <scope>NUCLEOTIDE SEQUENCE</scope>
    <source>
        <strain evidence="10">Bjer_18-Q3-R1-45_BAT3C.347</strain>
    </source>
</reference>
<evidence type="ECO:0000313" key="11">
    <source>
        <dbReference type="Proteomes" id="UP000807785"/>
    </source>
</evidence>
<feature type="coiled-coil region" evidence="5">
    <location>
        <begin position="100"/>
        <end position="165"/>
    </location>
</feature>
<dbReference type="GO" id="GO:1990961">
    <property type="term" value="P:xenobiotic detoxification by transmembrane export across the plasma membrane"/>
    <property type="evidence" value="ECO:0007669"/>
    <property type="project" value="InterPro"/>
</dbReference>
<dbReference type="Pfam" id="PF25967">
    <property type="entry name" value="RND-MFP_C"/>
    <property type="match status" value="1"/>
</dbReference>
<evidence type="ECO:0000313" key="10">
    <source>
        <dbReference type="EMBL" id="MBK6973891.1"/>
    </source>
</evidence>
<dbReference type="SUPFAM" id="SSF111369">
    <property type="entry name" value="HlyD-like secretion proteins"/>
    <property type="match status" value="1"/>
</dbReference>
<evidence type="ECO:0000259" key="9">
    <source>
        <dbReference type="Pfam" id="PF25967"/>
    </source>
</evidence>
<feature type="compositionally biased region" description="Low complexity" evidence="6">
    <location>
        <begin position="336"/>
        <end position="350"/>
    </location>
</feature>
<evidence type="ECO:0000259" key="8">
    <source>
        <dbReference type="Pfam" id="PF25954"/>
    </source>
</evidence>
<dbReference type="GO" id="GO:1990195">
    <property type="term" value="C:macrolide transmembrane transporter complex"/>
    <property type="evidence" value="ECO:0007669"/>
    <property type="project" value="InterPro"/>
</dbReference>
<dbReference type="GO" id="GO:0030313">
    <property type="term" value="C:cell envelope"/>
    <property type="evidence" value="ECO:0007669"/>
    <property type="project" value="UniProtKB-SubCell"/>
</dbReference>
<accession>A0A9D7DZV5</accession>
<feature type="region of interest" description="Disordered" evidence="6">
    <location>
        <begin position="398"/>
        <end position="420"/>
    </location>
</feature>
<dbReference type="GO" id="GO:1990281">
    <property type="term" value="C:efflux pump complex"/>
    <property type="evidence" value="ECO:0007669"/>
    <property type="project" value="TreeGrafter"/>
</dbReference>
<dbReference type="Pfam" id="PF25917">
    <property type="entry name" value="BSH_RND"/>
    <property type="match status" value="1"/>
</dbReference>
<feature type="region of interest" description="Disordered" evidence="6">
    <location>
        <begin position="317"/>
        <end position="350"/>
    </location>
</feature>
<dbReference type="InterPro" id="IPR006143">
    <property type="entry name" value="RND_pump_MFP"/>
</dbReference>
<evidence type="ECO:0000256" key="3">
    <source>
        <dbReference type="ARBA" id="ARBA00022448"/>
    </source>
</evidence>
<evidence type="ECO:0000256" key="2">
    <source>
        <dbReference type="ARBA" id="ARBA00009477"/>
    </source>
</evidence>
<dbReference type="NCBIfam" id="TIGR01730">
    <property type="entry name" value="RND_mfp"/>
    <property type="match status" value="1"/>
</dbReference>
<comment type="similarity">
    <text evidence="2">Belongs to the membrane fusion protein (MFP) (TC 8.A.1) family.</text>
</comment>
<protein>
    <submittedName>
        <fullName evidence="10">Efflux RND transporter periplasmic adaptor subunit</fullName>
    </submittedName>
</protein>
<evidence type="ECO:0000259" key="7">
    <source>
        <dbReference type="Pfam" id="PF25917"/>
    </source>
</evidence>
<dbReference type="Gene3D" id="6.20.50.140">
    <property type="match status" value="1"/>
</dbReference>
<dbReference type="InterPro" id="IPR058625">
    <property type="entry name" value="MdtA-like_BSH"/>
</dbReference>
<evidence type="ECO:0000256" key="6">
    <source>
        <dbReference type="SAM" id="MobiDB-lite"/>
    </source>
</evidence>
<keyword evidence="4 5" id="KW-0175">Coiled coil</keyword>
<dbReference type="InterPro" id="IPR058792">
    <property type="entry name" value="Beta-barrel_RND_2"/>
</dbReference>
<feature type="domain" description="Multidrug resistance protein MdtA-like barrel-sandwich hybrid" evidence="7">
    <location>
        <begin position="60"/>
        <end position="214"/>
    </location>
</feature>
<dbReference type="Gene3D" id="6.10.140.1990">
    <property type="match status" value="1"/>
</dbReference>
<dbReference type="PANTHER" id="PTHR30469:SF33">
    <property type="entry name" value="SLR1207 PROTEIN"/>
    <property type="match status" value="1"/>
</dbReference>
<feature type="compositionally biased region" description="Basic and acidic residues" evidence="6">
    <location>
        <begin position="402"/>
        <end position="411"/>
    </location>
</feature>
<organism evidence="10 11">
    <name type="scientific">Candidatus Methylophosphatis roskildensis</name>
    <dbReference type="NCBI Taxonomy" id="2899263"/>
    <lineage>
        <taxon>Bacteria</taxon>
        <taxon>Pseudomonadati</taxon>
        <taxon>Pseudomonadota</taxon>
        <taxon>Betaproteobacteria</taxon>
        <taxon>Nitrosomonadales</taxon>
        <taxon>Sterolibacteriaceae</taxon>
        <taxon>Candidatus Methylophosphatis</taxon>
    </lineage>
</organism>
<dbReference type="Pfam" id="PF25954">
    <property type="entry name" value="Beta-barrel_RND_2"/>
    <property type="match status" value="1"/>
</dbReference>
<dbReference type="EMBL" id="JADJEV010000004">
    <property type="protein sequence ID" value="MBK6973891.1"/>
    <property type="molecule type" value="Genomic_DNA"/>
</dbReference>
<sequence>MNRKRIGLILLVAAVLGGLGVYFWHVRNENSADRFVTAVVERGSIEDTVSAIGALQPLQYVDVGTQVTGQLKSLHVEIGDTVKQGQLVAEIDPTLLQAKVDSTKATLQNLRAQLVDRQAQARLAQQQVKRNRELMKADAVAEELLQQSEAAAVQGEAQVESLRAQIRQNESSLTADEANLRYTRIFAPMAGTVVSLTARQGQTLVSSQQAPVILRIADLSTMTVWAQASEADVPKIHVAMPVYFNTLGLPERRWTSKVRQILPTPETVNNVILYNVLFDVDNPDGVLKPQMSAQVYFLLARAENALLIPANALQSSVRGKRPAGNGDATRGARQPEAAGEASVANAGAGEPATQKKRRFIVRVLKDGQPEEREITVGVLTRLKAQVLSGLEEGETVVTGTVAKDDKTKDSGGRGLRAPGR</sequence>
<evidence type="ECO:0000256" key="5">
    <source>
        <dbReference type="SAM" id="Coils"/>
    </source>
</evidence>
<proteinExistence type="inferred from homology"/>
<gene>
    <name evidence="10" type="ORF">IPH26_13465</name>
</gene>
<evidence type="ECO:0000256" key="4">
    <source>
        <dbReference type="ARBA" id="ARBA00023054"/>
    </source>
</evidence>
<dbReference type="Proteomes" id="UP000807785">
    <property type="component" value="Unassembled WGS sequence"/>
</dbReference>
<dbReference type="PANTHER" id="PTHR30469">
    <property type="entry name" value="MULTIDRUG RESISTANCE PROTEIN MDTA"/>
    <property type="match status" value="1"/>
</dbReference>
<dbReference type="GO" id="GO:0019898">
    <property type="term" value="C:extrinsic component of membrane"/>
    <property type="evidence" value="ECO:0007669"/>
    <property type="project" value="InterPro"/>
</dbReference>
<comment type="subcellular location">
    <subcellularLocation>
        <location evidence="1">Cell envelope</location>
    </subcellularLocation>
</comment>
<dbReference type="Gene3D" id="2.40.30.170">
    <property type="match status" value="1"/>
</dbReference>
<evidence type="ECO:0000256" key="1">
    <source>
        <dbReference type="ARBA" id="ARBA00004196"/>
    </source>
</evidence>
<dbReference type="Gene3D" id="2.40.50.100">
    <property type="match status" value="1"/>
</dbReference>
<name>A0A9D7DZV5_9PROT</name>
<feature type="domain" description="Multidrug resistance protein MdtA-like C-terminal permuted SH3" evidence="9">
    <location>
        <begin position="354"/>
        <end position="400"/>
    </location>
</feature>